<keyword evidence="1" id="KW-0812">Transmembrane</keyword>
<dbReference type="InterPro" id="IPR007047">
    <property type="entry name" value="Flp_Fap"/>
</dbReference>
<name>A0A4R2TFR1_9FIRM</name>
<feature type="transmembrane region" description="Helical" evidence="1">
    <location>
        <begin position="20"/>
        <end position="37"/>
    </location>
</feature>
<dbReference type="RefSeq" id="WP_132848936.1">
    <property type="nucleotide sequence ID" value="NZ_CP058648.1"/>
</dbReference>
<keyword evidence="1" id="KW-1133">Transmembrane helix</keyword>
<proteinExistence type="predicted"/>
<evidence type="ECO:0000256" key="1">
    <source>
        <dbReference type="SAM" id="Phobius"/>
    </source>
</evidence>
<dbReference type="Proteomes" id="UP000295504">
    <property type="component" value="Unassembled WGS sequence"/>
</dbReference>
<comment type="caution">
    <text evidence="2">The sequence shown here is derived from an EMBL/GenBank/DDBJ whole genome shotgun (WGS) entry which is preliminary data.</text>
</comment>
<gene>
    <name evidence="2" type="ORF">EDD79_102725</name>
</gene>
<accession>A0A4R2TFR1</accession>
<dbReference type="EMBL" id="SLYC01000027">
    <property type="protein sequence ID" value="TCQ01506.1"/>
    <property type="molecule type" value="Genomic_DNA"/>
</dbReference>
<keyword evidence="3" id="KW-1185">Reference proteome</keyword>
<dbReference type="Pfam" id="PF04964">
    <property type="entry name" value="Flp_Fap"/>
    <property type="match status" value="1"/>
</dbReference>
<organism evidence="2 3">
    <name type="scientific">Serpentinicella alkaliphila</name>
    <dbReference type="NCBI Taxonomy" id="1734049"/>
    <lineage>
        <taxon>Bacteria</taxon>
        <taxon>Bacillati</taxon>
        <taxon>Bacillota</taxon>
        <taxon>Clostridia</taxon>
        <taxon>Peptostreptococcales</taxon>
        <taxon>Natronincolaceae</taxon>
        <taxon>Serpentinicella</taxon>
    </lineage>
</organism>
<reference evidence="2 3" key="1">
    <citation type="submission" date="2019-03" db="EMBL/GenBank/DDBJ databases">
        <title>Genomic Encyclopedia of Type Strains, Phase IV (KMG-IV): sequencing the most valuable type-strain genomes for metagenomic binning, comparative biology and taxonomic classification.</title>
        <authorList>
            <person name="Goeker M."/>
        </authorList>
    </citation>
    <scope>NUCLEOTIDE SEQUENCE [LARGE SCALE GENOMIC DNA]</scope>
    <source>
        <strain evidence="2 3">DSM 100013</strain>
    </source>
</reference>
<dbReference type="AlphaFoldDB" id="A0A4R2TFR1"/>
<evidence type="ECO:0000313" key="2">
    <source>
        <dbReference type="EMBL" id="TCQ01506.1"/>
    </source>
</evidence>
<protein>
    <submittedName>
        <fullName evidence="2">Pilus assembly protein Flp/PilA</fullName>
    </submittedName>
</protein>
<evidence type="ECO:0000313" key="3">
    <source>
        <dbReference type="Proteomes" id="UP000295504"/>
    </source>
</evidence>
<keyword evidence="1" id="KW-0472">Membrane</keyword>
<sequence length="63" mass="7006">MNVLKRLWKEEEGQGMTEYGLIIGIVSVLLITVLVAFRGKLVEIFESITNNPQLNEATSPSQS</sequence>